<feature type="coiled-coil region" evidence="2">
    <location>
        <begin position="123"/>
        <end position="150"/>
    </location>
</feature>
<dbReference type="Gene3D" id="1.10.287.470">
    <property type="entry name" value="Helix hairpin bin"/>
    <property type="match status" value="1"/>
</dbReference>
<dbReference type="InterPro" id="IPR058625">
    <property type="entry name" value="MdtA-like_BSH"/>
</dbReference>
<dbReference type="Pfam" id="PF25917">
    <property type="entry name" value="BSH_RND"/>
    <property type="match status" value="1"/>
</dbReference>
<dbReference type="Proteomes" id="UP000244069">
    <property type="component" value="Unassembled WGS sequence"/>
</dbReference>
<dbReference type="EMBL" id="QBKN01000002">
    <property type="protein sequence ID" value="PTX52169.1"/>
    <property type="molecule type" value="Genomic_DNA"/>
</dbReference>
<dbReference type="InterPro" id="IPR058792">
    <property type="entry name" value="Beta-barrel_RND_2"/>
</dbReference>
<sequence>MGETNETGGVREPLKFETDAGASRSVWIALLILLAIILWMGSGFVPPTEDGETRASAVTPAPAAVTVRTSRAQDVTLTFSAEGQAEPDRDTQILAEGTGEVAEMAVRKGQDVEAGALIAQLDTESAEAALAQAQEEFSRAQREFDNASRLLDRGVATADRMAEARADLATAESGVTSARRALDDLSINAPFAGRIEVLSIEEGEFVSAGSSIGRIVDNKPLTVAFQIPQQSLSRIETGQAAEVTFITGQTRQGEVTFVGTAAASETRTFLAEVEVANEDGDIPAGVSAEIRIPTGSARAHRVAPSIVSLNPEGELGVKTVEDGTVVFHPVELVRADAGAVWVKGLPEEAMIITIGQGFVRAGEEVDARPDEPQPAEESP</sequence>
<organism evidence="6 7">
    <name type="scientific">Allosediminivita pacifica</name>
    <dbReference type="NCBI Taxonomy" id="1267769"/>
    <lineage>
        <taxon>Bacteria</taxon>
        <taxon>Pseudomonadati</taxon>
        <taxon>Pseudomonadota</taxon>
        <taxon>Alphaproteobacteria</taxon>
        <taxon>Rhodobacterales</taxon>
        <taxon>Paracoccaceae</taxon>
        <taxon>Allosediminivita</taxon>
    </lineage>
</organism>
<keyword evidence="3" id="KW-0812">Transmembrane</keyword>
<gene>
    <name evidence="6" type="ORF">C8N44_102218</name>
</gene>
<dbReference type="Gene3D" id="2.40.420.20">
    <property type="match status" value="1"/>
</dbReference>
<keyword evidence="7" id="KW-1185">Reference proteome</keyword>
<dbReference type="RefSeq" id="WP_107974633.1">
    <property type="nucleotide sequence ID" value="NZ_BMEZ01000002.1"/>
</dbReference>
<feature type="domain" description="CusB-like beta-barrel" evidence="5">
    <location>
        <begin position="224"/>
        <end position="292"/>
    </location>
</feature>
<reference evidence="6 7" key="1">
    <citation type="submission" date="2018-04" db="EMBL/GenBank/DDBJ databases">
        <title>Genomic Encyclopedia of Archaeal and Bacterial Type Strains, Phase II (KMG-II): from individual species to whole genera.</title>
        <authorList>
            <person name="Goeker M."/>
        </authorList>
    </citation>
    <scope>NUCLEOTIDE SEQUENCE [LARGE SCALE GENOMIC DNA]</scope>
    <source>
        <strain evidence="6 7">DSM 29329</strain>
    </source>
</reference>
<dbReference type="Gene3D" id="2.40.30.170">
    <property type="match status" value="1"/>
</dbReference>
<dbReference type="PANTHER" id="PTHR30469">
    <property type="entry name" value="MULTIDRUG RESISTANCE PROTEIN MDTA"/>
    <property type="match status" value="1"/>
</dbReference>
<keyword evidence="3" id="KW-1133">Transmembrane helix</keyword>
<comment type="similarity">
    <text evidence="1">Belongs to the membrane fusion protein (MFP) (TC 8.A.1) family.</text>
</comment>
<evidence type="ECO:0000256" key="1">
    <source>
        <dbReference type="ARBA" id="ARBA00009477"/>
    </source>
</evidence>
<dbReference type="Pfam" id="PF25954">
    <property type="entry name" value="Beta-barrel_RND_2"/>
    <property type="match status" value="1"/>
</dbReference>
<dbReference type="InterPro" id="IPR006143">
    <property type="entry name" value="RND_pump_MFP"/>
</dbReference>
<dbReference type="GO" id="GO:0015562">
    <property type="term" value="F:efflux transmembrane transporter activity"/>
    <property type="evidence" value="ECO:0007669"/>
    <property type="project" value="TreeGrafter"/>
</dbReference>
<dbReference type="Gene3D" id="2.40.50.100">
    <property type="match status" value="1"/>
</dbReference>
<dbReference type="SUPFAM" id="SSF111369">
    <property type="entry name" value="HlyD-like secretion proteins"/>
    <property type="match status" value="1"/>
</dbReference>
<evidence type="ECO:0000313" key="7">
    <source>
        <dbReference type="Proteomes" id="UP000244069"/>
    </source>
</evidence>
<evidence type="ECO:0000256" key="3">
    <source>
        <dbReference type="SAM" id="Phobius"/>
    </source>
</evidence>
<evidence type="ECO:0000259" key="4">
    <source>
        <dbReference type="Pfam" id="PF25917"/>
    </source>
</evidence>
<dbReference type="PANTHER" id="PTHR30469:SF29">
    <property type="entry name" value="BLR2860 PROTEIN"/>
    <property type="match status" value="1"/>
</dbReference>
<name>A0A2T6B7X6_9RHOB</name>
<feature type="transmembrane region" description="Helical" evidence="3">
    <location>
        <begin position="26"/>
        <end position="45"/>
    </location>
</feature>
<keyword evidence="2" id="KW-0175">Coiled coil</keyword>
<dbReference type="OrthoDB" id="9806939at2"/>
<keyword evidence="3" id="KW-0472">Membrane</keyword>
<protein>
    <submittedName>
        <fullName evidence="6">Multidrug efflux system membrane fusion protein</fullName>
    </submittedName>
</protein>
<evidence type="ECO:0000313" key="6">
    <source>
        <dbReference type="EMBL" id="PTX52169.1"/>
    </source>
</evidence>
<dbReference type="AlphaFoldDB" id="A0A2T6B7X6"/>
<evidence type="ECO:0000259" key="5">
    <source>
        <dbReference type="Pfam" id="PF25954"/>
    </source>
</evidence>
<dbReference type="NCBIfam" id="TIGR01730">
    <property type="entry name" value="RND_mfp"/>
    <property type="match status" value="1"/>
</dbReference>
<evidence type="ECO:0000256" key="2">
    <source>
        <dbReference type="SAM" id="Coils"/>
    </source>
</evidence>
<comment type="caution">
    <text evidence="6">The sequence shown here is derived from an EMBL/GenBank/DDBJ whole genome shotgun (WGS) entry which is preliminary data.</text>
</comment>
<feature type="domain" description="Multidrug resistance protein MdtA-like barrel-sandwich hybrid" evidence="4">
    <location>
        <begin position="96"/>
        <end position="216"/>
    </location>
</feature>
<proteinExistence type="inferred from homology"/>
<accession>A0A2T6B7X6</accession>
<dbReference type="GO" id="GO:1990281">
    <property type="term" value="C:efflux pump complex"/>
    <property type="evidence" value="ECO:0007669"/>
    <property type="project" value="TreeGrafter"/>
</dbReference>